<keyword evidence="11" id="KW-1185">Reference proteome</keyword>
<protein>
    <submittedName>
        <fullName evidence="10">Uncharacterized protein</fullName>
    </submittedName>
</protein>
<proteinExistence type="inferred from homology"/>
<evidence type="ECO:0000256" key="3">
    <source>
        <dbReference type="ARBA" id="ARBA00022525"/>
    </source>
</evidence>
<dbReference type="PRINTS" id="PR00712">
    <property type="entry name" value="BNATPEPTIDE"/>
</dbReference>
<dbReference type="GO" id="GO:0097746">
    <property type="term" value="P:blood vessel diameter maintenance"/>
    <property type="evidence" value="ECO:0007669"/>
    <property type="project" value="UniProtKB-KW"/>
</dbReference>
<dbReference type="InterPro" id="IPR000663">
    <property type="entry name" value="Natr_peptide"/>
</dbReference>
<keyword evidence="5 7" id="KW-0838">Vasoactive</keyword>
<feature type="region of interest" description="Disordered" evidence="8">
    <location>
        <begin position="50"/>
        <end position="77"/>
    </location>
</feature>
<evidence type="ECO:0000256" key="8">
    <source>
        <dbReference type="SAM" id="MobiDB-lite"/>
    </source>
</evidence>
<dbReference type="GO" id="GO:0007168">
    <property type="term" value="P:receptor guanylyl cyclase signaling pathway"/>
    <property type="evidence" value="ECO:0007669"/>
    <property type="project" value="TreeGrafter"/>
</dbReference>
<keyword evidence="4" id="KW-0165">Cleavage on pair of basic residues</keyword>
<feature type="signal peptide" evidence="9">
    <location>
        <begin position="1"/>
        <end position="23"/>
    </location>
</feature>
<name>A0A9D3NLP4_9TELE</name>
<dbReference type="AlphaFoldDB" id="A0A9D3NLP4"/>
<dbReference type="Pfam" id="PF00212">
    <property type="entry name" value="ANP"/>
    <property type="match status" value="1"/>
</dbReference>
<evidence type="ECO:0000256" key="4">
    <source>
        <dbReference type="ARBA" id="ARBA00022685"/>
    </source>
</evidence>
<reference evidence="10 11" key="1">
    <citation type="submission" date="2021-06" db="EMBL/GenBank/DDBJ databases">
        <title>Chromosome-level genome assembly of the red-tail catfish (Hemibagrus wyckioides).</title>
        <authorList>
            <person name="Shao F."/>
        </authorList>
    </citation>
    <scope>NUCLEOTIDE SEQUENCE [LARGE SCALE GENOMIC DNA]</scope>
    <source>
        <strain evidence="10">EC202008001</strain>
        <tissue evidence="10">Blood</tissue>
    </source>
</reference>
<dbReference type="PANTHER" id="PTHR12167:SF6">
    <property type="entry name" value="C-TYPE NATRIURETIC PEPTIDE 2-LIKE"/>
    <property type="match status" value="1"/>
</dbReference>
<dbReference type="OrthoDB" id="8911465at2759"/>
<dbReference type="PANTHER" id="PTHR12167">
    <property type="entry name" value="C-TYPE NATRIURETIC PEPTIDE"/>
    <property type="match status" value="1"/>
</dbReference>
<evidence type="ECO:0000256" key="1">
    <source>
        <dbReference type="ARBA" id="ARBA00004613"/>
    </source>
</evidence>
<dbReference type="GO" id="GO:0006182">
    <property type="term" value="P:cGMP biosynthetic process"/>
    <property type="evidence" value="ECO:0007669"/>
    <property type="project" value="TreeGrafter"/>
</dbReference>
<dbReference type="InterPro" id="IPR030480">
    <property type="entry name" value="Natr_peptide_CS"/>
</dbReference>
<keyword evidence="6" id="KW-1015">Disulfide bond</keyword>
<feature type="chain" id="PRO_5038736701" evidence="9">
    <location>
        <begin position="24"/>
        <end position="126"/>
    </location>
</feature>
<evidence type="ECO:0000256" key="2">
    <source>
        <dbReference type="ARBA" id="ARBA00009041"/>
    </source>
</evidence>
<evidence type="ECO:0000256" key="5">
    <source>
        <dbReference type="ARBA" id="ARBA00022858"/>
    </source>
</evidence>
<dbReference type="Proteomes" id="UP000824219">
    <property type="component" value="Linkage Group LG15"/>
</dbReference>
<dbReference type="GO" id="GO:0005179">
    <property type="term" value="F:hormone activity"/>
    <property type="evidence" value="ECO:0007669"/>
    <property type="project" value="InterPro"/>
</dbReference>
<organism evidence="10 11">
    <name type="scientific">Hemibagrus wyckioides</name>
    <dbReference type="NCBI Taxonomy" id="337641"/>
    <lineage>
        <taxon>Eukaryota</taxon>
        <taxon>Metazoa</taxon>
        <taxon>Chordata</taxon>
        <taxon>Craniata</taxon>
        <taxon>Vertebrata</taxon>
        <taxon>Euteleostomi</taxon>
        <taxon>Actinopterygii</taxon>
        <taxon>Neopterygii</taxon>
        <taxon>Teleostei</taxon>
        <taxon>Ostariophysi</taxon>
        <taxon>Siluriformes</taxon>
        <taxon>Bagridae</taxon>
        <taxon>Hemibagrus</taxon>
    </lineage>
</organism>
<gene>
    <name evidence="10" type="ORF">KOW79_013235</name>
</gene>
<evidence type="ECO:0000313" key="11">
    <source>
        <dbReference type="Proteomes" id="UP000824219"/>
    </source>
</evidence>
<evidence type="ECO:0000313" key="10">
    <source>
        <dbReference type="EMBL" id="KAG7323533.1"/>
    </source>
</evidence>
<evidence type="ECO:0000256" key="7">
    <source>
        <dbReference type="RuleBase" id="RU003686"/>
    </source>
</evidence>
<dbReference type="PROSITE" id="PS00263">
    <property type="entry name" value="NATRIURETIC_PEPTIDE"/>
    <property type="match status" value="1"/>
</dbReference>
<dbReference type="PRINTS" id="PR00710">
    <property type="entry name" value="NATPEPTIDES"/>
</dbReference>
<accession>A0A9D3NLP4</accession>
<comment type="similarity">
    <text evidence="2 7">Belongs to the natriuretic peptide family.</text>
</comment>
<comment type="caution">
    <text evidence="10">The sequence shown here is derived from an EMBL/GenBank/DDBJ whole genome shotgun (WGS) entry which is preliminary data.</text>
</comment>
<feature type="compositionally biased region" description="Polar residues" evidence="8">
    <location>
        <begin position="50"/>
        <end position="63"/>
    </location>
</feature>
<sequence>MASSSSCLFALILSISMVTGVMNLPSSRRPDSQILQDLFGSEITSLLLSQPEVTEGSAQSPAPSVSDGRGPSGHFVMEEPHRLVPRPFLDLLMRQRKFRVRSRKGSARGCFGIKVDRIGALSGLGC</sequence>
<evidence type="ECO:0000256" key="9">
    <source>
        <dbReference type="SAM" id="SignalP"/>
    </source>
</evidence>
<comment type="subcellular location">
    <subcellularLocation>
        <location evidence="1 7">Secreted</location>
    </subcellularLocation>
</comment>
<keyword evidence="9" id="KW-0732">Signal</keyword>
<dbReference type="SMART" id="SM00183">
    <property type="entry name" value="NAT_PEP"/>
    <property type="match status" value="1"/>
</dbReference>
<dbReference type="GO" id="GO:0005576">
    <property type="term" value="C:extracellular region"/>
    <property type="evidence" value="ECO:0007669"/>
    <property type="project" value="UniProtKB-SubCell"/>
</dbReference>
<dbReference type="EMBL" id="JAHKSW010000015">
    <property type="protein sequence ID" value="KAG7323533.1"/>
    <property type="molecule type" value="Genomic_DNA"/>
</dbReference>
<dbReference type="InterPro" id="IPR002408">
    <property type="entry name" value="Natriuretic_peptide_brain"/>
</dbReference>
<keyword evidence="3" id="KW-0964">Secreted</keyword>
<evidence type="ECO:0000256" key="6">
    <source>
        <dbReference type="ARBA" id="ARBA00023157"/>
    </source>
</evidence>